<proteinExistence type="inferred from homology"/>
<accession>A0A495AEW3</accession>
<dbReference type="InterPro" id="IPR039793">
    <property type="entry name" value="UROS/Hem4"/>
</dbReference>
<dbReference type="GO" id="GO:0006780">
    <property type="term" value="P:uroporphyrinogen III biosynthetic process"/>
    <property type="evidence" value="ECO:0007669"/>
    <property type="project" value="UniProtKB-UniRule"/>
</dbReference>
<evidence type="ECO:0000256" key="9">
    <source>
        <dbReference type="RuleBase" id="RU366031"/>
    </source>
</evidence>
<comment type="similarity">
    <text evidence="2 9">Belongs to the uroporphyrinogen-III synthase family.</text>
</comment>
<dbReference type="SUPFAM" id="SSF69618">
    <property type="entry name" value="HemD-like"/>
    <property type="match status" value="1"/>
</dbReference>
<feature type="domain" description="Tetrapyrrole biosynthesis uroporphyrinogen III synthase" evidence="10">
    <location>
        <begin position="21"/>
        <end position="244"/>
    </location>
</feature>
<dbReference type="GO" id="GO:0006782">
    <property type="term" value="P:protoporphyrinogen IX biosynthetic process"/>
    <property type="evidence" value="ECO:0007669"/>
    <property type="project" value="UniProtKB-UniRule"/>
</dbReference>
<evidence type="ECO:0000313" key="11">
    <source>
        <dbReference type="EMBL" id="RKQ37924.1"/>
    </source>
</evidence>
<evidence type="ECO:0000313" key="12">
    <source>
        <dbReference type="Proteomes" id="UP000269301"/>
    </source>
</evidence>
<comment type="catalytic activity">
    <reaction evidence="8 9">
        <text>hydroxymethylbilane = uroporphyrinogen III + H2O</text>
        <dbReference type="Rhea" id="RHEA:18965"/>
        <dbReference type="ChEBI" id="CHEBI:15377"/>
        <dbReference type="ChEBI" id="CHEBI:57308"/>
        <dbReference type="ChEBI" id="CHEBI:57845"/>
        <dbReference type="EC" id="4.2.1.75"/>
    </reaction>
</comment>
<evidence type="ECO:0000259" key="10">
    <source>
        <dbReference type="Pfam" id="PF02602"/>
    </source>
</evidence>
<protein>
    <recommendedName>
        <fullName evidence="7 9">Uroporphyrinogen-III synthase</fullName>
        <ecNumber evidence="3 9">4.2.1.75</ecNumber>
    </recommendedName>
</protein>
<dbReference type="OrthoDB" id="9815856at2"/>
<comment type="pathway">
    <text evidence="1 9">Porphyrin-containing compound metabolism; protoporphyrin-IX biosynthesis; coproporphyrinogen-III from 5-aminolevulinate: step 3/4.</text>
</comment>
<organism evidence="11 12">
    <name type="scientific">Oceanobacillus halophilus</name>
    <dbReference type="NCBI Taxonomy" id="930130"/>
    <lineage>
        <taxon>Bacteria</taxon>
        <taxon>Bacillati</taxon>
        <taxon>Bacillota</taxon>
        <taxon>Bacilli</taxon>
        <taxon>Bacillales</taxon>
        <taxon>Bacillaceae</taxon>
        <taxon>Oceanobacillus</taxon>
    </lineage>
</organism>
<evidence type="ECO:0000256" key="3">
    <source>
        <dbReference type="ARBA" id="ARBA00013109"/>
    </source>
</evidence>
<name>A0A495AEW3_9BACI</name>
<gene>
    <name evidence="11" type="ORF">D8M06_03755</name>
</gene>
<dbReference type="UniPathway" id="UPA00251">
    <property type="reaction ID" value="UER00320"/>
</dbReference>
<evidence type="ECO:0000256" key="5">
    <source>
        <dbReference type="ARBA" id="ARBA00023244"/>
    </source>
</evidence>
<reference evidence="11 12" key="1">
    <citation type="journal article" date="2016" name="Int. J. Syst. Evol. Microbiol.">
        <title>Oceanobacillus halophilus sp. nov., a novel moderately halophilic bacterium from a hypersaline lake.</title>
        <authorList>
            <person name="Amoozegar M.A."/>
            <person name="Bagheri M."/>
            <person name="Makhdoumi A."/>
            <person name="Nikou M.M."/>
            <person name="Fazeli S.A.S."/>
            <person name="Schumann P."/>
            <person name="Sproer C."/>
            <person name="Sanchez-Porro C."/>
            <person name="Ventosa A."/>
        </authorList>
    </citation>
    <scope>NUCLEOTIDE SEQUENCE [LARGE SCALE GENOMIC DNA]</scope>
    <source>
        <strain evidence="11 12">DSM 23996</strain>
    </source>
</reference>
<dbReference type="EMBL" id="RBZP01000001">
    <property type="protein sequence ID" value="RKQ37924.1"/>
    <property type="molecule type" value="Genomic_DNA"/>
</dbReference>
<evidence type="ECO:0000256" key="7">
    <source>
        <dbReference type="ARBA" id="ARBA00040167"/>
    </source>
</evidence>
<keyword evidence="4 9" id="KW-0456">Lyase</keyword>
<dbReference type="AlphaFoldDB" id="A0A495AEW3"/>
<sequence>MSAPLQRRKIIVTRDEKGAKRFSKKIAQYGGKAIEVPLLSISYDENEENKRLLQELDPYKWIFFTSANGVEGFFTLLQLYEISFSTLKNIQIAVVGHKTEMKLKKYGFSADFMPTIYNADTMADEFLSSYPDPGKVLLVRGNLSRNILPEEFVKATISYDCIQVYKTMIKRANRDRLNKALQEDYDFITFSSPSAVDAFMTLSDYPINKPCVCIGTTTEQRAKEVGFMKCLSPDSEFTIEAMIQCMIDYINNKE</sequence>
<evidence type="ECO:0000256" key="4">
    <source>
        <dbReference type="ARBA" id="ARBA00023239"/>
    </source>
</evidence>
<evidence type="ECO:0000256" key="8">
    <source>
        <dbReference type="ARBA" id="ARBA00048617"/>
    </source>
</evidence>
<dbReference type="PANTHER" id="PTHR38042">
    <property type="entry name" value="UROPORPHYRINOGEN-III SYNTHASE, CHLOROPLASTIC"/>
    <property type="match status" value="1"/>
</dbReference>
<evidence type="ECO:0000256" key="2">
    <source>
        <dbReference type="ARBA" id="ARBA00008133"/>
    </source>
</evidence>
<dbReference type="RefSeq" id="WP_121202997.1">
    <property type="nucleotide sequence ID" value="NZ_RBZP01000001.1"/>
</dbReference>
<dbReference type="InterPro" id="IPR036108">
    <property type="entry name" value="4pyrrol_syn_uPrphyn_synt_sf"/>
</dbReference>
<dbReference type="Pfam" id="PF02602">
    <property type="entry name" value="HEM4"/>
    <property type="match status" value="1"/>
</dbReference>
<dbReference type="Gene3D" id="3.40.50.10090">
    <property type="match status" value="2"/>
</dbReference>
<dbReference type="InterPro" id="IPR003754">
    <property type="entry name" value="4pyrrol_synth_uPrphyn_synth"/>
</dbReference>
<comment type="caution">
    <text evidence="11">The sequence shown here is derived from an EMBL/GenBank/DDBJ whole genome shotgun (WGS) entry which is preliminary data.</text>
</comment>
<comment type="function">
    <text evidence="6 9">Catalyzes cyclization of the linear tetrapyrrole, hydroxymethylbilane, to the macrocyclic uroporphyrinogen III.</text>
</comment>
<keyword evidence="5 9" id="KW-0627">Porphyrin biosynthesis</keyword>
<dbReference type="CDD" id="cd06578">
    <property type="entry name" value="HemD"/>
    <property type="match status" value="1"/>
</dbReference>
<keyword evidence="12" id="KW-1185">Reference proteome</keyword>
<dbReference type="EC" id="4.2.1.75" evidence="3 9"/>
<evidence type="ECO:0000256" key="6">
    <source>
        <dbReference type="ARBA" id="ARBA00037589"/>
    </source>
</evidence>
<dbReference type="GO" id="GO:0004852">
    <property type="term" value="F:uroporphyrinogen-III synthase activity"/>
    <property type="evidence" value="ECO:0007669"/>
    <property type="project" value="UniProtKB-UniRule"/>
</dbReference>
<dbReference type="PANTHER" id="PTHR38042:SF1">
    <property type="entry name" value="UROPORPHYRINOGEN-III SYNTHASE, CHLOROPLASTIC"/>
    <property type="match status" value="1"/>
</dbReference>
<dbReference type="Proteomes" id="UP000269301">
    <property type="component" value="Unassembled WGS sequence"/>
</dbReference>
<evidence type="ECO:0000256" key="1">
    <source>
        <dbReference type="ARBA" id="ARBA00004772"/>
    </source>
</evidence>